<evidence type="ECO:0000313" key="3">
    <source>
        <dbReference type="EMBL" id="OLU47494.1"/>
    </source>
</evidence>
<dbReference type="STRING" id="1862672.BO225_02840"/>
<dbReference type="EMBL" id="MPKA01000047">
    <property type="protein sequence ID" value="OLU47494.1"/>
    <property type="molecule type" value="Genomic_DNA"/>
</dbReference>
<dbReference type="InterPro" id="IPR012349">
    <property type="entry name" value="Split_barrel_FMN-bd"/>
</dbReference>
<dbReference type="InterPro" id="IPR052174">
    <property type="entry name" value="Flavoredoxin"/>
</dbReference>
<dbReference type="PANTHER" id="PTHR43567">
    <property type="entry name" value="FLAVOREDOXIN-RELATED-RELATED"/>
    <property type="match status" value="1"/>
</dbReference>
<keyword evidence="4" id="KW-1185">Reference proteome</keyword>
<evidence type="ECO:0000313" key="4">
    <source>
        <dbReference type="Proteomes" id="UP000186705"/>
    </source>
</evidence>
<name>A0A1U7NPC6_9FIRM</name>
<organism evidence="3 4">
    <name type="scientific">Dubosiella newyorkensis</name>
    <dbReference type="NCBI Taxonomy" id="1862672"/>
    <lineage>
        <taxon>Bacteria</taxon>
        <taxon>Bacillati</taxon>
        <taxon>Bacillota</taxon>
        <taxon>Erysipelotrichia</taxon>
        <taxon>Erysipelotrichales</taxon>
        <taxon>Erysipelotrichaceae</taxon>
        <taxon>Dubosiella</taxon>
    </lineage>
</organism>
<evidence type="ECO:0008006" key="5">
    <source>
        <dbReference type="Google" id="ProtNLM"/>
    </source>
</evidence>
<dbReference type="Gene3D" id="2.30.110.10">
    <property type="entry name" value="Electron Transport, Fmn-binding Protein, Chain A"/>
    <property type="match status" value="1"/>
</dbReference>
<reference evidence="3 4" key="1">
    <citation type="submission" date="2016-11" db="EMBL/GenBank/DDBJ databases">
        <title>Description of two novel members of the family Erysipelotrichaceae: Ileibacterium lipovorans gen. nov., sp. nov. and Dubosiella newyorkensis, gen. nov., sp. nov.</title>
        <authorList>
            <person name="Cox L.M."/>
            <person name="Sohn J."/>
            <person name="Tyrrell K.L."/>
            <person name="Citron D.M."/>
            <person name="Lawson P.A."/>
            <person name="Patel N.B."/>
            <person name="Iizumi T."/>
            <person name="Perez-Perez G.I."/>
            <person name="Goldstein E.J."/>
            <person name="Blaser M.J."/>
        </authorList>
    </citation>
    <scope>NUCLEOTIDE SEQUENCE [LARGE SCALE GENOMIC DNA]</scope>
    <source>
        <strain evidence="3 4">NYU-BL-A4</strain>
    </source>
</reference>
<dbReference type="SUPFAM" id="SSF50475">
    <property type="entry name" value="FMN-binding split barrel"/>
    <property type="match status" value="1"/>
</dbReference>
<dbReference type="GeneID" id="78274884"/>
<dbReference type="Proteomes" id="UP000186705">
    <property type="component" value="Unassembled WGS sequence"/>
</dbReference>
<evidence type="ECO:0000256" key="2">
    <source>
        <dbReference type="ARBA" id="ARBA00022630"/>
    </source>
</evidence>
<sequence length="108" mass="12119">MRLCRNRVGNDVPDKIEKAGFTLQKSEIVNAPIIQELPLCLECSLIKQSEEGNIIGKIEKINVDEAYIDENGIDIEKMELLSFDPIHKVYRIVGRVVGHAFAANAQLK</sequence>
<keyword evidence="2" id="KW-0285">Flavoprotein</keyword>
<dbReference type="RefSeq" id="WP_076340775.1">
    <property type="nucleotide sequence ID" value="NZ_CAJTMI010000010.1"/>
</dbReference>
<dbReference type="OrthoDB" id="9806228at2"/>
<comment type="cofactor">
    <cofactor evidence="1">
        <name>FMN</name>
        <dbReference type="ChEBI" id="CHEBI:58210"/>
    </cofactor>
</comment>
<proteinExistence type="predicted"/>
<dbReference type="AlphaFoldDB" id="A0A1U7NPC6"/>
<protein>
    <recommendedName>
        <fullName evidence="5">Flavin reductase like domain-containing protein</fullName>
    </recommendedName>
</protein>
<comment type="caution">
    <text evidence="3">The sequence shown here is derived from an EMBL/GenBank/DDBJ whole genome shotgun (WGS) entry which is preliminary data.</text>
</comment>
<dbReference type="PANTHER" id="PTHR43567:SF1">
    <property type="entry name" value="FLAVOREDOXIN"/>
    <property type="match status" value="1"/>
</dbReference>
<accession>A0A1U7NPC6</accession>
<evidence type="ECO:0000256" key="1">
    <source>
        <dbReference type="ARBA" id="ARBA00001917"/>
    </source>
</evidence>
<gene>
    <name evidence="3" type="ORF">BO225_02840</name>
</gene>